<protein>
    <submittedName>
        <fullName evidence="1">26028_t:CDS:1</fullName>
    </submittedName>
</protein>
<dbReference type="EMBL" id="CAJVQB010011297">
    <property type="protein sequence ID" value="CAG8746636.1"/>
    <property type="molecule type" value="Genomic_DNA"/>
</dbReference>
<sequence>EFWDMIKKTKDTNSYALYGVYIENCVKDLGFYDLLNQAIYEPIEFINAKNIILKLQHMDVNPVAKIISQVFHKLSITPNDLLLSGILNIENIIVRYTLIREELIEFILEVQRNLFVNIHEGKNQSLFSSTKDLLWRTPEYTMQSPSINESTWKHDVLDPIVKFITYDLEEDIFIRYYEWEILLGEVSNRPFINTMQIQSHISDDHNKLGKCAKDALNDTLNFFNLNYSTKTKHLKIFKEINIFLIYAHRMSLELFILDQKFEPFFQLRKLSNILIPYKLGTIGGIIDLVQSLQIFKNMLIHSLSKMKEIVKTQPQFNDKENSKKGDCNFIRIPTQNTPTK</sequence>
<feature type="non-terminal residue" evidence="1">
    <location>
        <position position="1"/>
    </location>
</feature>
<proteinExistence type="predicted"/>
<evidence type="ECO:0000313" key="1">
    <source>
        <dbReference type="EMBL" id="CAG8746636.1"/>
    </source>
</evidence>
<organism evidence="1 2">
    <name type="scientific">Gigaspora margarita</name>
    <dbReference type="NCBI Taxonomy" id="4874"/>
    <lineage>
        <taxon>Eukaryota</taxon>
        <taxon>Fungi</taxon>
        <taxon>Fungi incertae sedis</taxon>
        <taxon>Mucoromycota</taxon>
        <taxon>Glomeromycotina</taxon>
        <taxon>Glomeromycetes</taxon>
        <taxon>Diversisporales</taxon>
        <taxon>Gigasporaceae</taxon>
        <taxon>Gigaspora</taxon>
    </lineage>
</organism>
<keyword evidence="2" id="KW-1185">Reference proteome</keyword>
<name>A0ABN7V9G3_GIGMA</name>
<evidence type="ECO:0000313" key="2">
    <source>
        <dbReference type="Proteomes" id="UP000789901"/>
    </source>
</evidence>
<dbReference type="Proteomes" id="UP000789901">
    <property type="component" value="Unassembled WGS sequence"/>
</dbReference>
<accession>A0ABN7V9G3</accession>
<comment type="caution">
    <text evidence="1">The sequence shown here is derived from an EMBL/GenBank/DDBJ whole genome shotgun (WGS) entry which is preliminary data.</text>
</comment>
<reference evidence="1 2" key="1">
    <citation type="submission" date="2021-06" db="EMBL/GenBank/DDBJ databases">
        <authorList>
            <person name="Kallberg Y."/>
            <person name="Tangrot J."/>
            <person name="Rosling A."/>
        </authorList>
    </citation>
    <scope>NUCLEOTIDE SEQUENCE [LARGE SCALE GENOMIC DNA]</scope>
    <source>
        <strain evidence="1 2">120-4 pot B 10/14</strain>
    </source>
</reference>
<gene>
    <name evidence="1" type="ORF">GMARGA_LOCUS15948</name>
</gene>